<dbReference type="EMBL" id="GEMB01004206">
    <property type="protein sequence ID" value="JAR99061.1"/>
    <property type="molecule type" value="Transcribed_RNA"/>
</dbReference>
<dbReference type="AlphaFoldDB" id="A0A170XP29"/>
<accession>A0A170XP29</accession>
<reference evidence="2" key="2">
    <citation type="journal article" date="2017" name="J. Med. Entomol.">
        <title>Transcriptome Analysis of the Triatoma infestans (Hemiptera: Reduviidae) Integument.</title>
        <authorList>
            <person name="Calderon-Fernandez G.M."/>
            <person name="Moriconi D.E."/>
            <person name="Dulbecco A.B."/>
            <person name="Juarez M.P."/>
        </authorList>
    </citation>
    <scope>NUCLEOTIDE SEQUENCE</scope>
    <source>
        <strain evidence="2">Int1</strain>
        <tissue evidence="2">Integument</tissue>
    </source>
</reference>
<feature type="signal peptide" evidence="1">
    <location>
        <begin position="1"/>
        <end position="22"/>
    </location>
</feature>
<feature type="chain" id="PRO_5007904761" description="Secreted protein" evidence="1">
    <location>
        <begin position="23"/>
        <end position="53"/>
    </location>
</feature>
<name>A0A170XP29_TRIIF</name>
<organism evidence="2">
    <name type="scientific">Triatoma infestans</name>
    <name type="common">Assassin bug</name>
    <dbReference type="NCBI Taxonomy" id="30076"/>
    <lineage>
        <taxon>Eukaryota</taxon>
        <taxon>Metazoa</taxon>
        <taxon>Ecdysozoa</taxon>
        <taxon>Arthropoda</taxon>
        <taxon>Hexapoda</taxon>
        <taxon>Insecta</taxon>
        <taxon>Pterygota</taxon>
        <taxon>Neoptera</taxon>
        <taxon>Paraneoptera</taxon>
        <taxon>Hemiptera</taxon>
        <taxon>Heteroptera</taxon>
        <taxon>Panheteroptera</taxon>
        <taxon>Cimicomorpha</taxon>
        <taxon>Reduviidae</taxon>
        <taxon>Triatominae</taxon>
        <taxon>Triatoma</taxon>
    </lineage>
</organism>
<evidence type="ECO:0008006" key="3">
    <source>
        <dbReference type="Google" id="ProtNLM"/>
    </source>
</evidence>
<protein>
    <recommendedName>
        <fullName evidence="3">Secreted protein</fullName>
    </recommendedName>
</protein>
<proteinExistence type="predicted"/>
<evidence type="ECO:0000256" key="1">
    <source>
        <dbReference type="SAM" id="SignalP"/>
    </source>
</evidence>
<feature type="non-terminal residue" evidence="2">
    <location>
        <position position="1"/>
    </location>
</feature>
<evidence type="ECO:0000313" key="2">
    <source>
        <dbReference type="EMBL" id="JAR99061.1"/>
    </source>
</evidence>
<sequence length="53" mass="6094">LLIHISFVVIAWSLSFPDNSCTDPRPNQHSYISANLLQRFHSPDQSILEQMIL</sequence>
<keyword evidence="1" id="KW-0732">Signal</keyword>
<reference evidence="2" key="1">
    <citation type="submission" date="2016-04" db="EMBL/GenBank/DDBJ databases">
        <authorList>
            <person name="Calderon-Fernandez G.M.Sr."/>
        </authorList>
    </citation>
    <scope>NUCLEOTIDE SEQUENCE</scope>
    <source>
        <strain evidence="2">Int1</strain>
        <tissue evidence="2">Integument</tissue>
    </source>
</reference>